<dbReference type="SUPFAM" id="SSF54427">
    <property type="entry name" value="NTF2-like"/>
    <property type="match status" value="1"/>
</dbReference>
<gene>
    <name evidence="2" type="ORF">E8L99_20915</name>
</gene>
<dbReference type="InterPro" id="IPR032710">
    <property type="entry name" value="NTF2-like_dom_sf"/>
</dbReference>
<reference evidence="2 3" key="1">
    <citation type="submission" date="2019-04" db="EMBL/GenBank/DDBJ databases">
        <title>Phreatobacter aquaticus sp. nov.</title>
        <authorList>
            <person name="Choi A."/>
            <person name="Baek K."/>
        </authorList>
    </citation>
    <scope>NUCLEOTIDE SEQUENCE [LARGE SCALE GENOMIC DNA]</scope>
    <source>
        <strain evidence="2 3">NMCR1094</strain>
    </source>
</reference>
<evidence type="ECO:0000313" key="2">
    <source>
        <dbReference type="EMBL" id="QCK88040.1"/>
    </source>
</evidence>
<dbReference type="RefSeq" id="WP_137101368.1">
    <property type="nucleotide sequence ID" value="NZ_CP039865.1"/>
</dbReference>
<sequence>MSIALVTADLPVHQLLKVGYAAWARGDMRPLLAMAAPACELTIAGNPALNAGTGTWIGPAAIVQAFAQIRSALILRDMTIESMLVDETRAFVHRHAVHEVISTGRTHETQFVDVLDLRREQITRVQIFYDTATMALMMGQVRVATVTTTGASDPKSSLGG</sequence>
<proteinExistence type="predicted"/>
<dbReference type="AlphaFoldDB" id="A0A4D7QK29"/>
<accession>A0A4D7QK29</accession>
<name>A0A4D7QK29_9HYPH</name>
<dbReference type="KEGG" id="paqt:E8L99_20915"/>
<organism evidence="2 3">
    <name type="scientific">Phreatobacter aquaticus</name>
    <dbReference type="NCBI Taxonomy" id="2570229"/>
    <lineage>
        <taxon>Bacteria</taxon>
        <taxon>Pseudomonadati</taxon>
        <taxon>Pseudomonadota</taxon>
        <taxon>Alphaproteobacteria</taxon>
        <taxon>Hyphomicrobiales</taxon>
        <taxon>Phreatobacteraceae</taxon>
        <taxon>Phreatobacter</taxon>
    </lineage>
</organism>
<protein>
    <submittedName>
        <fullName evidence="2">Nuclear transport factor 2 family protein</fullName>
    </submittedName>
</protein>
<evidence type="ECO:0000259" key="1">
    <source>
        <dbReference type="Pfam" id="PF12680"/>
    </source>
</evidence>
<evidence type="ECO:0000313" key="3">
    <source>
        <dbReference type="Proteomes" id="UP000298588"/>
    </source>
</evidence>
<dbReference type="Pfam" id="PF12680">
    <property type="entry name" value="SnoaL_2"/>
    <property type="match status" value="1"/>
</dbReference>
<dbReference type="EMBL" id="CP039865">
    <property type="protein sequence ID" value="QCK88040.1"/>
    <property type="molecule type" value="Genomic_DNA"/>
</dbReference>
<dbReference type="OrthoDB" id="8451859at2"/>
<dbReference type="InterPro" id="IPR037401">
    <property type="entry name" value="SnoaL-like"/>
</dbReference>
<keyword evidence="3" id="KW-1185">Reference proteome</keyword>
<feature type="domain" description="SnoaL-like" evidence="1">
    <location>
        <begin position="20"/>
        <end position="125"/>
    </location>
</feature>
<dbReference type="Gene3D" id="3.10.450.50">
    <property type="match status" value="1"/>
</dbReference>
<dbReference type="Proteomes" id="UP000298588">
    <property type="component" value="Chromosome"/>
</dbReference>